<dbReference type="EMBL" id="AEVG01000159">
    <property type="protein sequence ID" value="EFX90514.1"/>
    <property type="molecule type" value="Genomic_DNA"/>
</dbReference>
<sequence length="40" mass="4479">MSLCEDSKAPVLNDFLKRISGEAKHPQEFDLEVPEGFGED</sequence>
<reference evidence="1 2" key="1">
    <citation type="submission" date="2011-01" db="EMBL/GenBank/DDBJ databases">
        <authorList>
            <person name="Muzny D."/>
            <person name="Qin X."/>
            <person name="Deng J."/>
            <person name="Jiang H."/>
            <person name="Liu Y."/>
            <person name="Qu J."/>
            <person name="Song X.-Z."/>
            <person name="Zhang L."/>
            <person name="Thornton R."/>
            <person name="Coyle M."/>
            <person name="Francisco L."/>
            <person name="Jackson L."/>
            <person name="Javaid M."/>
            <person name="Korchina V."/>
            <person name="Kovar C."/>
            <person name="Mata R."/>
            <person name="Mathew T."/>
            <person name="Ngo R."/>
            <person name="Nguyen L."/>
            <person name="Nguyen N."/>
            <person name="Okwuonu G."/>
            <person name="Ongeri F."/>
            <person name="Pham C."/>
            <person name="Simmons D."/>
            <person name="Wilczek-Boney K."/>
            <person name="Hale W."/>
            <person name="Jakkamsetti A."/>
            <person name="Pham P."/>
            <person name="Ruth R."/>
            <person name="San Lucas F."/>
            <person name="Warren J."/>
            <person name="Zhang J."/>
            <person name="Zhao Z."/>
            <person name="Zhou C."/>
            <person name="Zhu D."/>
            <person name="Lee S."/>
            <person name="Bess C."/>
            <person name="Blankenburg K."/>
            <person name="Forbes L."/>
            <person name="Fu Q."/>
            <person name="Gubbala S."/>
            <person name="Hirani K."/>
            <person name="Jayaseelan J.C."/>
            <person name="Lara F."/>
            <person name="Munidasa M."/>
            <person name="Palculict T."/>
            <person name="Patil S."/>
            <person name="Pu L.-L."/>
            <person name="Saada N."/>
            <person name="Tang L."/>
            <person name="Weissenberger G."/>
            <person name="Zhu Y."/>
            <person name="Hemphill L."/>
            <person name="Shang Y."/>
            <person name="Youmans B."/>
            <person name="Ayvaz T."/>
            <person name="Ross M."/>
            <person name="Santibanez J."/>
            <person name="Aqrawi P."/>
            <person name="Gross S."/>
            <person name="Joshi V."/>
            <person name="Fowler G."/>
            <person name="Nazareth L."/>
            <person name="Reid J."/>
            <person name="Worley K."/>
            <person name="Petrosino J."/>
            <person name="Highlander S."/>
            <person name="Gibbs R."/>
        </authorList>
    </citation>
    <scope>NUCLEOTIDE SEQUENCE [LARGE SCALE GENOMIC DNA]</scope>
    <source>
        <strain evidence="1 2">ATCC 25976</strain>
    </source>
</reference>
<evidence type="ECO:0000313" key="2">
    <source>
        <dbReference type="Proteomes" id="UP000005467"/>
    </source>
</evidence>
<gene>
    <name evidence="1" type="ORF">HMPREF0027_2422</name>
</gene>
<name>E8KKQ5_9PAST</name>
<comment type="caution">
    <text evidence="1">The sequence shown here is derived from an EMBL/GenBank/DDBJ whole genome shotgun (WGS) entry which is preliminary data.</text>
</comment>
<proteinExistence type="predicted"/>
<dbReference type="AlphaFoldDB" id="E8KKQ5"/>
<protein>
    <submittedName>
        <fullName evidence="1">Uncharacterized protein</fullName>
    </submittedName>
</protein>
<dbReference type="HOGENOM" id="CLU_3283649_0_0_6"/>
<accession>E8KKQ5</accession>
<evidence type="ECO:0000313" key="1">
    <source>
        <dbReference type="EMBL" id="EFX90514.1"/>
    </source>
</evidence>
<keyword evidence="2" id="KW-1185">Reference proteome</keyword>
<organism evidence="1 2">
    <name type="scientific">Actinobacillus ureae ATCC 25976</name>
    <dbReference type="NCBI Taxonomy" id="887324"/>
    <lineage>
        <taxon>Bacteria</taxon>
        <taxon>Pseudomonadati</taxon>
        <taxon>Pseudomonadota</taxon>
        <taxon>Gammaproteobacteria</taxon>
        <taxon>Pasteurellales</taxon>
        <taxon>Pasteurellaceae</taxon>
        <taxon>Actinobacillus</taxon>
    </lineage>
</organism>
<dbReference type="Proteomes" id="UP000005467">
    <property type="component" value="Unassembled WGS sequence"/>
</dbReference>